<protein>
    <submittedName>
        <fullName evidence="1">Putative secreted protein</fullName>
    </submittedName>
</protein>
<reference evidence="1" key="1">
    <citation type="submission" date="2018-01" db="EMBL/GenBank/DDBJ databases">
        <title>An insight into the sialome of Amazonian anophelines.</title>
        <authorList>
            <person name="Ribeiro J.M."/>
            <person name="Scarpassa V."/>
            <person name="Calvo E."/>
        </authorList>
    </citation>
    <scope>NUCLEOTIDE SEQUENCE</scope>
</reference>
<proteinExistence type="predicted"/>
<sequence length="77" mass="8820">MSRMLSFVGCFHSCFPLSFPDSVPFISFSDAWFFYQPTQRQLPSQSRSLHFIFSLPLSSDPARTSIQFREEVSTTCG</sequence>
<name>A0A2M4D849_ANODA</name>
<evidence type="ECO:0000313" key="1">
    <source>
        <dbReference type="EMBL" id="MBW73735.1"/>
    </source>
</evidence>
<organism evidence="1">
    <name type="scientific">Anopheles darlingi</name>
    <name type="common">Mosquito</name>
    <dbReference type="NCBI Taxonomy" id="43151"/>
    <lineage>
        <taxon>Eukaryota</taxon>
        <taxon>Metazoa</taxon>
        <taxon>Ecdysozoa</taxon>
        <taxon>Arthropoda</taxon>
        <taxon>Hexapoda</taxon>
        <taxon>Insecta</taxon>
        <taxon>Pterygota</taxon>
        <taxon>Neoptera</taxon>
        <taxon>Endopterygota</taxon>
        <taxon>Diptera</taxon>
        <taxon>Nematocera</taxon>
        <taxon>Culicoidea</taxon>
        <taxon>Culicidae</taxon>
        <taxon>Anophelinae</taxon>
        <taxon>Anopheles</taxon>
    </lineage>
</organism>
<dbReference type="AlphaFoldDB" id="A0A2M4D849"/>
<accession>A0A2M4D849</accession>
<dbReference type="EMBL" id="GGFL01009557">
    <property type="protein sequence ID" value="MBW73735.1"/>
    <property type="molecule type" value="Transcribed_RNA"/>
</dbReference>